<dbReference type="EMBL" id="VWRN01000031">
    <property type="protein sequence ID" value="KAA6124562.1"/>
    <property type="molecule type" value="Genomic_DNA"/>
</dbReference>
<evidence type="ECO:0000313" key="3">
    <source>
        <dbReference type="EMBL" id="KAA6124562.1"/>
    </source>
</evidence>
<dbReference type="PANTHER" id="PTHR33755">
    <property type="entry name" value="TOXIN PARE1-RELATED"/>
    <property type="match status" value="1"/>
</dbReference>
<organism evidence="3 4">
    <name type="scientific">Cupriavidus cauae</name>
    <dbReference type="NCBI Taxonomy" id="2608999"/>
    <lineage>
        <taxon>Bacteria</taxon>
        <taxon>Pseudomonadati</taxon>
        <taxon>Pseudomonadota</taxon>
        <taxon>Betaproteobacteria</taxon>
        <taxon>Burkholderiales</taxon>
        <taxon>Burkholderiaceae</taxon>
        <taxon>Cupriavidus</taxon>
    </lineage>
</organism>
<reference evidence="3 4" key="1">
    <citation type="submission" date="2019-09" db="EMBL/GenBank/DDBJ databases">
        <title>Isolation of a novel species in the genus Cupriavidus from patients with sepsis using whole genome sequencing.</title>
        <authorList>
            <person name="Kweon O.J."/>
            <person name="Lee M.-K."/>
        </authorList>
    </citation>
    <scope>NUCLEOTIDE SEQUENCE [LARGE SCALE GENOMIC DNA]</scope>
    <source>
        <strain evidence="3 4">MKL-01</strain>
    </source>
</reference>
<keyword evidence="2" id="KW-1277">Toxin-antitoxin system</keyword>
<comment type="caution">
    <text evidence="3">The sequence shown here is derived from an EMBL/GenBank/DDBJ whole genome shotgun (WGS) entry which is preliminary data.</text>
</comment>
<dbReference type="PANTHER" id="PTHR33755:SF6">
    <property type="entry name" value="PLASMID STABILIZATION SYSTEM PROTEIN"/>
    <property type="match status" value="1"/>
</dbReference>
<sequence length="98" mass="11551">MPRVHWLDSALADLDTILSHIAEHNAQAAYSLYEDIDRMTAALPDRPYLYRRGRVSGTRELVIHPNYYVVYRLVNAEIQILRVMHSRQQYPKRVKRST</sequence>
<dbReference type="InterPro" id="IPR051803">
    <property type="entry name" value="TA_system_RelE-like_toxin"/>
</dbReference>
<protein>
    <submittedName>
        <fullName evidence="3">Type II toxin-antitoxin system RelE/ParE family toxin</fullName>
    </submittedName>
</protein>
<evidence type="ECO:0000313" key="4">
    <source>
        <dbReference type="Proteomes" id="UP000324324"/>
    </source>
</evidence>
<dbReference type="RefSeq" id="WP_149317385.1">
    <property type="nucleotide sequence ID" value="NZ_CP080293.1"/>
</dbReference>
<evidence type="ECO:0000256" key="2">
    <source>
        <dbReference type="ARBA" id="ARBA00022649"/>
    </source>
</evidence>
<dbReference type="InterPro" id="IPR035093">
    <property type="entry name" value="RelE/ParE_toxin_dom_sf"/>
</dbReference>
<proteinExistence type="inferred from homology"/>
<comment type="similarity">
    <text evidence="1">Belongs to the RelE toxin family.</text>
</comment>
<dbReference type="InterPro" id="IPR007712">
    <property type="entry name" value="RelE/ParE_toxin"/>
</dbReference>
<dbReference type="Gene3D" id="3.30.2310.20">
    <property type="entry name" value="RelE-like"/>
    <property type="match status" value="1"/>
</dbReference>
<evidence type="ECO:0000256" key="1">
    <source>
        <dbReference type="ARBA" id="ARBA00006226"/>
    </source>
</evidence>
<dbReference type="Proteomes" id="UP000324324">
    <property type="component" value="Unassembled WGS sequence"/>
</dbReference>
<name>A0A5M8APA4_9BURK</name>
<dbReference type="NCBIfam" id="TIGR02385">
    <property type="entry name" value="RelE_StbE"/>
    <property type="match status" value="1"/>
</dbReference>
<gene>
    <name evidence="3" type="ORF">F1599_11700</name>
</gene>
<dbReference type="AlphaFoldDB" id="A0A5M8APA4"/>
<keyword evidence="4" id="KW-1185">Reference proteome</keyword>
<dbReference type="Pfam" id="PF05016">
    <property type="entry name" value="ParE_toxin"/>
    <property type="match status" value="1"/>
</dbReference>
<accession>A0A5M8APA4</accession>